<dbReference type="SUPFAM" id="SSF48452">
    <property type="entry name" value="TPR-like"/>
    <property type="match status" value="1"/>
</dbReference>
<gene>
    <name evidence="3" type="ORF">AZE42_07050</name>
</gene>
<dbReference type="Gene3D" id="1.25.40.10">
    <property type="entry name" value="Tetratricopeptide repeat domain"/>
    <property type="match status" value="1"/>
</dbReference>
<dbReference type="STRING" id="180088.A0A1J8QIF0"/>
<dbReference type="OrthoDB" id="2423701at2759"/>
<accession>A0A1J8QIF0</accession>
<dbReference type="SMART" id="SM00028">
    <property type="entry name" value="TPR"/>
    <property type="match status" value="3"/>
</dbReference>
<dbReference type="GO" id="GO:0060090">
    <property type="term" value="F:molecular adaptor activity"/>
    <property type="evidence" value="ECO:0007669"/>
    <property type="project" value="TreeGrafter"/>
</dbReference>
<protein>
    <submittedName>
        <fullName evidence="3">Uncharacterized protein</fullName>
    </submittedName>
</protein>
<evidence type="ECO:0000256" key="1">
    <source>
        <dbReference type="ARBA" id="ARBA00022737"/>
    </source>
</evidence>
<dbReference type="GO" id="GO:0016020">
    <property type="term" value="C:membrane"/>
    <property type="evidence" value="ECO:0007669"/>
    <property type="project" value="TreeGrafter"/>
</dbReference>
<dbReference type="GO" id="GO:0006620">
    <property type="term" value="P:post-translational protein targeting to endoplasmic reticulum membrane"/>
    <property type="evidence" value="ECO:0007669"/>
    <property type="project" value="TreeGrafter"/>
</dbReference>
<keyword evidence="4" id="KW-1185">Reference proteome</keyword>
<dbReference type="InterPro" id="IPR011990">
    <property type="entry name" value="TPR-like_helical_dom_sf"/>
</dbReference>
<dbReference type="AlphaFoldDB" id="A0A1J8QIF0"/>
<evidence type="ECO:0000313" key="4">
    <source>
        <dbReference type="Proteomes" id="UP000183567"/>
    </source>
</evidence>
<dbReference type="EMBL" id="LVVM01004176">
    <property type="protein sequence ID" value="OJA13377.1"/>
    <property type="molecule type" value="Genomic_DNA"/>
</dbReference>
<evidence type="ECO:0000313" key="3">
    <source>
        <dbReference type="EMBL" id="OJA13377.1"/>
    </source>
</evidence>
<comment type="caution">
    <text evidence="3">The sequence shown here is derived from an EMBL/GenBank/DDBJ whole genome shotgun (WGS) entry which is preliminary data.</text>
</comment>
<evidence type="ECO:0000256" key="2">
    <source>
        <dbReference type="ARBA" id="ARBA00022803"/>
    </source>
</evidence>
<organism evidence="3 4">
    <name type="scientific">Rhizopogon vesiculosus</name>
    <dbReference type="NCBI Taxonomy" id="180088"/>
    <lineage>
        <taxon>Eukaryota</taxon>
        <taxon>Fungi</taxon>
        <taxon>Dikarya</taxon>
        <taxon>Basidiomycota</taxon>
        <taxon>Agaricomycotina</taxon>
        <taxon>Agaricomycetes</taxon>
        <taxon>Agaricomycetidae</taxon>
        <taxon>Boletales</taxon>
        <taxon>Suillineae</taxon>
        <taxon>Rhizopogonaceae</taxon>
        <taxon>Rhizopogon</taxon>
    </lineage>
</organism>
<dbReference type="GO" id="GO:0072380">
    <property type="term" value="C:TRC complex"/>
    <property type="evidence" value="ECO:0007669"/>
    <property type="project" value="TreeGrafter"/>
</dbReference>
<proteinExistence type="predicted"/>
<dbReference type="InterPro" id="IPR047150">
    <property type="entry name" value="SGT"/>
</dbReference>
<sequence>MSELTTAAQLKNEGNELFKNQDYVGALAKYSEALTLDDKNAVLYANRAACNYGLNKYLDAVDDAQMATGLDPGYAKGWSRLAAARDALADWQKSATAWQKALDALPTTSLSPAERKQKEQYSIGLKAAESRIEAAKKPNRSLFRMNEKDGKFPWQVAKEMLPELRRTASATNIKSLSSSVWVIASAYEEFTEGVEKMKELKKIPHAGAPGGFAYQGNPEGLVFLTNGLMRDDRAFHINQPDWFVIFEATARRAWDSEGLETIKELAQKRLKENGWDDIRPALSVTVRAWIMRASVEGNLREEPQAAVQYFKRALDLLEWGRTIWKDVPKDNRGAIFEDTFSTGVRGLYLKMFMNAYHTDPGLNSKFPLEHLKEEAEDLLKETDRIVRNPTKEEVDPGFVSSFISYPAGIAHSMIGHYYVQMSRYSSDPMERMFCFITGAGAYLEAANKYPEDDELHAWYLNCTLDLMRNAGGKIGNFNQVADRLREAAPKMMKIWAFSALGHGGRDQKIQANLDNARDIMKRVAEGKLTLDDPVPLG</sequence>
<dbReference type="PANTHER" id="PTHR45831">
    <property type="entry name" value="LD24721P"/>
    <property type="match status" value="1"/>
</dbReference>
<keyword evidence="1" id="KW-0677">Repeat</keyword>
<name>A0A1J8QIF0_9AGAM</name>
<dbReference type="InterPro" id="IPR019734">
    <property type="entry name" value="TPR_rpt"/>
</dbReference>
<dbReference type="Proteomes" id="UP000183567">
    <property type="component" value="Unassembled WGS sequence"/>
</dbReference>
<keyword evidence="2" id="KW-0802">TPR repeat</keyword>
<dbReference type="PANTHER" id="PTHR45831:SF2">
    <property type="entry name" value="LD24721P"/>
    <property type="match status" value="1"/>
</dbReference>
<reference evidence="3 4" key="1">
    <citation type="submission" date="2016-03" db="EMBL/GenBank/DDBJ databases">
        <title>Comparative genomics of the ectomycorrhizal sister species Rhizopogon vinicolor and Rhizopogon vesiculosus (Basidiomycota: Boletales) reveals a divergence of the mating type B locus.</title>
        <authorList>
            <person name="Mujic A.B."/>
            <person name="Kuo A."/>
            <person name="Tritt A."/>
            <person name="Lipzen A."/>
            <person name="Chen C."/>
            <person name="Johnson J."/>
            <person name="Sharma A."/>
            <person name="Barry K."/>
            <person name="Grigoriev I.V."/>
            <person name="Spatafora J.W."/>
        </authorList>
    </citation>
    <scope>NUCLEOTIDE SEQUENCE [LARGE SCALE GENOMIC DNA]</scope>
    <source>
        <strain evidence="3 4">AM-OR11-056</strain>
    </source>
</reference>